<dbReference type="GO" id="GO:0016740">
    <property type="term" value="F:transferase activity"/>
    <property type="evidence" value="ECO:0007669"/>
    <property type="project" value="UniProtKB-KW"/>
</dbReference>
<proteinExistence type="predicted"/>
<name>A0A240EIN6_9VIBR</name>
<accession>A0A240EIN6</accession>
<dbReference type="Proteomes" id="UP000219336">
    <property type="component" value="Unassembled WGS sequence"/>
</dbReference>
<evidence type="ECO:0000259" key="1">
    <source>
        <dbReference type="Pfam" id="PF04230"/>
    </source>
</evidence>
<protein>
    <submittedName>
        <fullName evidence="2">Polysaccharide pyruvyl transferase</fullName>
    </submittedName>
</protein>
<feature type="domain" description="Polysaccharide pyruvyl transferase" evidence="1">
    <location>
        <begin position="13"/>
        <end position="290"/>
    </location>
</feature>
<gene>
    <name evidence="2" type="ORF">VTH8203_01415</name>
</gene>
<keyword evidence="2" id="KW-0808">Transferase</keyword>
<organism evidence="2 3">
    <name type="scientific">Vibrio thalassae</name>
    <dbReference type="NCBI Taxonomy" id="1243014"/>
    <lineage>
        <taxon>Bacteria</taxon>
        <taxon>Pseudomonadati</taxon>
        <taxon>Pseudomonadota</taxon>
        <taxon>Gammaproteobacteria</taxon>
        <taxon>Vibrionales</taxon>
        <taxon>Vibrionaceae</taxon>
        <taxon>Vibrio</taxon>
    </lineage>
</organism>
<dbReference type="OrthoDB" id="5855849at2"/>
<reference evidence="3" key="1">
    <citation type="submission" date="2016-06" db="EMBL/GenBank/DDBJ databases">
        <authorList>
            <person name="Rodrigo-Torres L."/>
            <person name="Arahal R.D."/>
            <person name="Lucena T."/>
        </authorList>
    </citation>
    <scope>NUCLEOTIDE SEQUENCE [LARGE SCALE GENOMIC DNA]</scope>
    <source>
        <strain evidence="3">CECT8203</strain>
    </source>
</reference>
<dbReference type="RefSeq" id="WP_096993034.1">
    <property type="nucleotide sequence ID" value="NZ_JBHSII010000001.1"/>
</dbReference>
<dbReference type="EMBL" id="OANU01000014">
    <property type="protein sequence ID" value="SNX47800.1"/>
    <property type="molecule type" value="Genomic_DNA"/>
</dbReference>
<evidence type="ECO:0000313" key="3">
    <source>
        <dbReference type="Proteomes" id="UP000219336"/>
    </source>
</evidence>
<dbReference type="Pfam" id="PF04230">
    <property type="entry name" value="PS_pyruv_trans"/>
    <property type="match status" value="1"/>
</dbReference>
<sequence length="353" mass="40537">MKNVVYSTTRQWNPGDEFILMGTQYLLEKVIGKHNPIIFNRNPQIRRARKYDFIKKIDNTLGKDFVEKFLDNSVKDRMPMDYADIAVFAGSPEWRGLRTRKLYRSILEYDVPTLFMGLGTSSPVHFGDESFSEDEQKVFKKAKLITCRDNDSYNGLKEIGGHQLPCPALFSSRDYRKVNKVKKIGILYGTASAVACNNVSQTTYDFMMKNYRAILEKYGTDYEIEFVAHYIDELSEFKKDFPNETLRYSFDAKDYRDIFSEYDLIIGYRVHGIGMCASQGTPGIMIAHDPRASTVKGFLAEMVDLNTSTDDFLKLIDSTIENIADKSEALLKHRHNVEEQYIQLLTKAIGTEA</sequence>
<dbReference type="InterPro" id="IPR007345">
    <property type="entry name" value="Polysacch_pyruvyl_Trfase"/>
</dbReference>
<keyword evidence="3" id="KW-1185">Reference proteome</keyword>
<dbReference type="AlphaFoldDB" id="A0A240EIN6"/>
<evidence type="ECO:0000313" key="2">
    <source>
        <dbReference type="EMBL" id="SNX47800.1"/>
    </source>
</evidence>